<comment type="caution">
    <text evidence="1">The sequence shown here is derived from an EMBL/GenBank/DDBJ whole genome shotgun (WGS) entry which is preliminary data.</text>
</comment>
<name>X1FJ69_9ZZZZ</name>
<evidence type="ECO:0000313" key="1">
    <source>
        <dbReference type="EMBL" id="GAH20838.1"/>
    </source>
</evidence>
<protein>
    <submittedName>
        <fullName evidence="1">Uncharacterized protein</fullName>
    </submittedName>
</protein>
<dbReference type="AlphaFoldDB" id="X1FJ69"/>
<gene>
    <name evidence="1" type="ORF">S01H4_66154</name>
</gene>
<reference evidence="1" key="1">
    <citation type="journal article" date="2014" name="Front. Microbiol.">
        <title>High frequency of phylogenetically diverse reductive dehalogenase-homologous genes in deep subseafloor sedimentary metagenomes.</title>
        <authorList>
            <person name="Kawai M."/>
            <person name="Futagami T."/>
            <person name="Toyoda A."/>
            <person name="Takaki Y."/>
            <person name="Nishi S."/>
            <person name="Hori S."/>
            <person name="Arai W."/>
            <person name="Tsubouchi T."/>
            <person name="Morono Y."/>
            <person name="Uchiyama I."/>
            <person name="Ito T."/>
            <person name="Fujiyama A."/>
            <person name="Inagaki F."/>
            <person name="Takami H."/>
        </authorList>
    </citation>
    <scope>NUCLEOTIDE SEQUENCE</scope>
    <source>
        <strain evidence="1">Expedition CK06-06</strain>
    </source>
</reference>
<dbReference type="EMBL" id="BART01040808">
    <property type="protein sequence ID" value="GAH20838.1"/>
    <property type="molecule type" value="Genomic_DNA"/>
</dbReference>
<sequence>PGQKNIGSTTADTDRGSHQMLEIAYRVVGSSLFKVLSDGSHTSLGTIPGFDRCIFADDGINLFIVSDNIVSQYSSSTGLVETVS</sequence>
<proteinExistence type="predicted"/>
<organism evidence="1">
    <name type="scientific">marine sediment metagenome</name>
    <dbReference type="NCBI Taxonomy" id="412755"/>
    <lineage>
        <taxon>unclassified sequences</taxon>
        <taxon>metagenomes</taxon>
        <taxon>ecological metagenomes</taxon>
    </lineage>
</organism>
<accession>X1FJ69</accession>
<feature type="non-terminal residue" evidence="1">
    <location>
        <position position="84"/>
    </location>
</feature>
<feature type="non-terminal residue" evidence="1">
    <location>
        <position position="1"/>
    </location>
</feature>